<dbReference type="SUPFAM" id="SSF57850">
    <property type="entry name" value="RING/U-box"/>
    <property type="match status" value="1"/>
</dbReference>
<sequence>MECPHLSDFDKLTTSPNLRTILMTTNNGAKNPPPETLEKLQPRGTRSSRTSQIQHHCQVCKSDRSPWMCVLCGQVHCGRYVNSHARKHFLNDNQHFLAICCHSRAAFCYACDDYVINDTQSKCIVRALEQFQNNQTSTKTNKRKDIQPESGLSPSTKDNLKAKRIRLAGIRNLGNTCYMNSVLQCLSHIQRFTSSVEKQPGIKVDLNSTSNGSGTHKRKLMQLSNVNANSKPELLIETLRSTIYLLKKSGKSCIIPESLFSMIGRNPRFRGYQQQDAHEFLRYVLDRLDKECLENYPDSDDKRTNNDNNNVKRIKKDQVPKSGASIIGNIFGGILQNEVNCLECGFKSHKQDPFMDLSLDIPSPRAKSATVPHGNNSDNSSESPDQDSSNTNGGTCHLIDCLSSFIELEELTETELYYCSNCQKKQRSTKRFWIRKLPDVLCLHLKRFRYNNFIRTKIDDYIQFPIQGLDMKRFVMANKHETRGSSCGPTTYDLVAFIEHHGSGVGSGHYTAYCRHEDYWFHFDDSSVTACDESTVRRSKAYILFYNKRS</sequence>
<dbReference type="GO" id="GO:0004843">
    <property type="term" value="F:cysteine-type deubiquitinase activity"/>
    <property type="evidence" value="ECO:0007669"/>
    <property type="project" value="UniProtKB-UniRule"/>
</dbReference>
<comment type="similarity">
    <text evidence="6">Belongs to the peptidase C19 family.</text>
</comment>
<feature type="region of interest" description="Disordered" evidence="7">
    <location>
        <begin position="365"/>
        <end position="391"/>
    </location>
</feature>
<dbReference type="PROSITE" id="PS00973">
    <property type="entry name" value="USP_2"/>
    <property type="match status" value="1"/>
</dbReference>
<dbReference type="AlphaFoldDB" id="A0A6G1S380"/>
<dbReference type="GO" id="GO:0006508">
    <property type="term" value="P:proteolysis"/>
    <property type="evidence" value="ECO:0007669"/>
    <property type="project" value="UniProtKB-KW"/>
</dbReference>
<dbReference type="InterPro" id="IPR013083">
    <property type="entry name" value="Znf_RING/FYVE/PHD"/>
</dbReference>
<keyword evidence="2" id="KW-0479">Metal-binding</keyword>
<feature type="region of interest" description="Disordered" evidence="7">
    <location>
        <begin position="24"/>
        <end position="48"/>
    </location>
</feature>
<reference evidence="10" key="1">
    <citation type="submission" date="2018-10" db="EMBL/GenBank/DDBJ databases">
        <title>Transcriptome assembly of Aceria tosichella (Wheat curl mite) Type 2.</title>
        <authorList>
            <person name="Scully E.D."/>
            <person name="Geib S.M."/>
            <person name="Palmer N.A."/>
            <person name="Gupta A.K."/>
            <person name="Sarath G."/>
            <person name="Tatineni S."/>
        </authorList>
    </citation>
    <scope>NUCLEOTIDE SEQUENCE</scope>
    <source>
        <strain evidence="10">LincolnNE</strain>
    </source>
</reference>
<dbReference type="InterPro" id="IPR018200">
    <property type="entry name" value="USP_CS"/>
</dbReference>
<dbReference type="PROSITE" id="PS00972">
    <property type="entry name" value="USP_1"/>
    <property type="match status" value="1"/>
</dbReference>
<evidence type="ECO:0000256" key="4">
    <source>
        <dbReference type="ARBA" id="ARBA00022833"/>
    </source>
</evidence>
<feature type="compositionally biased region" description="Basic and acidic residues" evidence="7">
    <location>
        <begin position="294"/>
        <end position="305"/>
    </location>
</feature>
<dbReference type="EC" id="3.4.19.12" evidence="6"/>
<comment type="catalytic activity">
    <reaction evidence="1 6">
        <text>Thiol-dependent hydrolysis of ester, thioester, amide, peptide and isopeptide bonds formed by the C-terminal Gly of ubiquitin (a 76-residue protein attached to proteins as an intracellular targeting signal).</text>
        <dbReference type="EC" id="3.4.19.12"/>
    </reaction>
</comment>
<dbReference type="PANTHER" id="PTHR21646">
    <property type="entry name" value="UBIQUITIN CARBOXYL-TERMINAL HYDROLASE"/>
    <property type="match status" value="1"/>
</dbReference>
<dbReference type="PANTHER" id="PTHR21646:SF19">
    <property type="entry name" value="UBIQUITIN CARBOXYL-TERMINAL HYDROLASE 3"/>
    <property type="match status" value="1"/>
</dbReference>
<dbReference type="Gene3D" id="3.30.40.10">
    <property type="entry name" value="Zinc/RING finger domain, C3HC4 (zinc finger)"/>
    <property type="match status" value="1"/>
</dbReference>
<keyword evidence="6" id="KW-0788">Thiol protease</keyword>
<feature type="compositionally biased region" description="Polar residues" evidence="7">
    <location>
        <begin position="373"/>
        <end position="391"/>
    </location>
</feature>
<evidence type="ECO:0000313" key="10">
    <source>
        <dbReference type="EMBL" id="MDE44819.1"/>
    </source>
</evidence>
<evidence type="ECO:0000256" key="2">
    <source>
        <dbReference type="ARBA" id="ARBA00022723"/>
    </source>
</evidence>
<keyword evidence="6" id="KW-0833">Ubl conjugation pathway</keyword>
<evidence type="ECO:0000256" key="1">
    <source>
        <dbReference type="ARBA" id="ARBA00000707"/>
    </source>
</evidence>
<gene>
    <name evidence="10" type="primary">Usp3_1</name>
    <name evidence="10" type="ORF">g.17794</name>
</gene>
<keyword evidence="6" id="KW-0645">Protease</keyword>
<feature type="region of interest" description="Disordered" evidence="7">
    <location>
        <begin position="135"/>
        <end position="157"/>
    </location>
</feature>
<dbReference type="EMBL" id="GGYP01000048">
    <property type="protein sequence ID" value="MDE44819.1"/>
    <property type="molecule type" value="Transcribed_RNA"/>
</dbReference>
<dbReference type="InterPro" id="IPR001607">
    <property type="entry name" value="Znf_UBP"/>
</dbReference>
<evidence type="ECO:0000259" key="8">
    <source>
        <dbReference type="PROSITE" id="PS50235"/>
    </source>
</evidence>
<keyword evidence="3 5" id="KW-0863">Zinc-finger</keyword>
<dbReference type="Pfam" id="PF02148">
    <property type="entry name" value="zf-UBP"/>
    <property type="match status" value="1"/>
</dbReference>
<proteinExistence type="inferred from homology"/>
<dbReference type="GO" id="GO:0008270">
    <property type="term" value="F:zinc ion binding"/>
    <property type="evidence" value="ECO:0007669"/>
    <property type="project" value="UniProtKB-KW"/>
</dbReference>
<organism evidence="10">
    <name type="scientific">Aceria tosichella</name>
    <name type="common">wheat curl mite</name>
    <dbReference type="NCBI Taxonomy" id="561515"/>
    <lineage>
        <taxon>Eukaryota</taxon>
        <taxon>Metazoa</taxon>
        <taxon>Ecdysozoa</taxon>
        <taxon>Arthropoda</taxon>
        <taxon>Chelicerata</taxon>
        <taxon>Arachnida</taxon>
        <taxon>Acari</taxon>
        <taxon>Acariformes</taxon>
        <taxon>Trombidiformes</taxon>
        <taxon>Prostigmata</taxon>
        <taxon>Eupodina</taxon>
        <taxon>Eriophyoidea</taxon>
        <taxon>Eriophyidae</taxon>
        <taxon>Eriophyinae</taxon>
        <taxon>Aceriini</taxon>
        <taxon>Aceria</taxon>
    </lineage>
</organism>
<keyword evidence="6 10" id="KW-0378">Hydrolase</keyword>
<keyword evidence="4" id="KW-0862">Zinc</keyword>
<dbReference type="Gene3D" id="3.90.70.10">
    <property type="entry name" value="Cysteine proteinases"/>
    <property type="match status" value="1"/>
</dbReference>
<dbReference type="SMART" id="SM00290">
    <property type="entry name" value="ZnF_UBP"/>
    <property type="match status" value="1"/>
</dbReference>
<dbReference type="GO" id="GO:0016579">
    <property type="term" value="P:protein deubiquitination"/>
    <property type="evidence" value="ECO:0007669"/>
    <property type="project" value="InterPro"/>
</dbReference>
<evidence type="ECO:0000256" key="3">
    <source>
        <dbReference type="ARBA" id="ARBA00022771"/>
    </source>
</evidence>
<dbReference type="Pfam" id="PF00443">
    <property type="entry name" value="UCH"/>
    <property type="match status" value="1"/>
</dbReference>
<evidence type="ECO:0000256" key="5">
    <source>
        <dbReference type="PROSITE-ProRule" id="PRU00502"/>
    </source>
</evidence>
<dbReference type="SUPFAM" id="SSF54001">
    <property type="entry name" value="Cysteine proteinases"/>
    <property type="match status" value="1"/>
</dbReference>
<evidence type="ECO:0000259" key="9">
    <source>
        <dbReference type="PROSITE" id="PS50271"/>
    </source>
</evidence>
<evidence type="ECO:0000256" key="6">
    <source>
        <dbReference type="RuleBase" id="RU366025"/>
    </source>
</evidence>
<protein>
    <recommendedName>
        <fullName evidence="6">Ubiquitin carboxyl-terminal hydrolase</fullName>
        <ecNumber evidence="6">3.4.19.12</ecNumber>
    </recommendedName>
</protein>
<accession>A0A6G1S380</accession>
<dbReference type="PROSITE" id="PS50235">
    <property type="entry name" value="USP_3"/>
    <property type="match status" value="1"/>
</dbReference>
<dbReference type="InterPro" id="IPR038765">
    <property type="entry name" value="Papain-like_cys_pep_sf"/>
</dbReference>
<dbReference type="InterPro" id="IPR001394">
    <property type="entry name" value="Peptidase_C19_UCH"/>
</dbReference>
<dbReference type="PROSITE" id="PS50271">
    <property type="entry name" value="ZF_UBP"/>
    <property type="match status" value="1"/>
</dbReference>
<feature type="region of interest" description="Disordered" evidence="7">
    <location>
        <begin position="294"/>
        <end position="318"/>
    </location>
</feature>
<feature type="domain" description="UBP-type" evidence="9">
    <location>
        <begin position="13"/>
        <end position="135"/>
    </location>
</feature>
<dbReference type="InterPro" id="IPR050185">
    <property type="entry name" value="Ub_carboxyl-term_hydrolase"/>
</dbReference>
<dbReference type="InterPro" id="IPR028889">
    <property type="entry name" value="USP"/>
</dbReference>
<evidence type="ECO:0000256" key="7">
    <source>
        <dbReference type="SAM" id="MobiDB-lite"/>
    </source>
</evidence>
<feature type="domain" description="USP" evidence="8">
    <location>
        <begin position="168"/>
        <end position="549"/>
    </location>
</feature>
<name>A0A6G1S380_9ACAR</name>